<accession>A0A6V7GW85</accession>
<feature type="non-terminal residue" evidence="1">
    <location>
        <position position="40"/>
    </location>
</feature>
<organism evidence="1 2">
    <name type="scientific">Heterotrigona itama</name>
    <dbReference type="NCBI Taxonomy" id="395501"/>
    <lineage>
        <taxon>Eukaryota</taxon>
        <taxon>Metazoa</taxon>
        <taxon>Ecdysozoa</taxon>
        <taxon>Arthropoda</taxon>
        <taxon>Hexapoda</taxon>
        <taxon>Insecta</taxon>
        <taxon>Pterygota</taxon>
        <taxon>Neoptera</taxon>
        <taxon>Endopterygota</taxon>
        <taxon>Hymenoptera</taxon>
        <taxon>Apocrita</taxon>
        <taxon>Aculeata</taxon>
        <taxon>Apoidea</taxon>
        <taxon>Anthophila</taxon>
        <taxon>Apidae</taxon>
        <taxon>Heterotrigona</taxon>
    </lineage>
</organism>
<comment type="caution">
    <text evidence="1">The sequence shown here is derived from an EMBL/GenBank/DDBJ whole genome shotgun (WGS) entry which is preliminary data.</text>
</comment>
<name>A0A6V7GW85_9HYME</name>
<dbReference type="EMBL" id="CAJDYZ010000767">
    <property type="protein sequence ID" value="CAD1468567.1"/>
    <property type="molecule type" value="Genomic_DNA"/>
</dbReference>
<protein>
    <submittedName>
        <fullName evidence="1">Uncharacterized protein</fullName>
    </submittedName>
</protein>
<keyword evidence="2" id="KW-1185">Reference proteome</keyword>
<evidence type="ECO:0000313" key="2">
    <source>
        <dbReference type="Proteomes" id="UP000752696"/>
    </source>
</evidence>
<sequence length="40" mass="4613">PYNNNLILLFHQVAVNNLLPDWLATREPHATITLGICDRR</sequence>
<dbReference type="AlphaFoldDB" id="A0A6V7GW85"/>
<gene>
    <name evidence="1" type="ORF">MHI_LOCUS54123</name>
</gene>
<evidence type="ECO:0000313" key="1">
    <source>
        <dbReference type="EMBL" id="CAD1468567.1"/>
    </source>
</evidence>
<dbReference type="Proteomes" id="UP000752696">
    <property type="component" value="Unassembled WGS sequence"/>
</dbReference>
<proteinExistence type="predicted"/>
<feature type="non-terminal residue" evidence="1">
    <location>
        <position position="1"/>
    </location>
</feature>
<reference evidence="1" key="1">
    <citation type="submission" date="2020-07" db="EMBL/GenBank/DDBJ databases">
        <authorList>
            <person name="Nazaruddin N."/>
        </authorList>
    </citation>
    <scope>NUCLEOTIDE SEQUENCE</scope>
</reference>